<name>A0A4R1B8D2_9BACT</name>
<evidence type="ECO:0000313" key="1">
    <source>
        <dbReference type="EMBL" id="TCJ12159.1"/>
    </source>
</evidence>
<reference evidence="1 2" key="1">
    <citation type="submission" date="2019-03" db="EMBL/GenBank/DDBJ databases">
        <authorList>
            <person name="Kim M.K.M."/>
        </authorList>
    </citation>
    <scope>NUCLEOTIDE SEQUENCE [LARGE SCALE GENOMIC DNA]</scope>
    <source>
        <strain evidence="1 2">17J68-12</strain>
    </source>
</reference>
<dbReference type="RefSeq" id="WP_131450635.1">
    <property type="nucleotide sequence ID" value="NZ_SJZI01000052.1"/>
</dbReference>
<sequence length="60" mass="6861">MLSDEMGFFPLEVQLSELETAYAECFMEADKEVLASLWLRIQEVKNQLGIKNPDNLGNKI</sequence>
<evidence type="ECO:0000313" key="2">
    <source>
        <dbReference type="Proteomes" id="UP000295334"/>
    </source>
</evidence>
<protein>
    <submittedName>
        <fullName evidence="1">Uncharacterized protein</fullName>
    </submittedName>
</protein>
<dbReference type="EMBL" id="SJZI01000052">
    <property type="protein sequence ID" value="TCJ12159.1"/>
    <property type="molecule type" value="Genomic_DNA"/>
</dbReference>
<keyword evidence="2" id="KW-1185">Reference proteome</keyword>
<accession>A0A4R1B8D2</accession>
<dbReference type="AlphaFoldDB" id="A0A4R1B8D2"/>
<proteinExistence type="predicted"/>
<gene>
    <name evidence="1" type="ORF">EPD60_16560</name>
</gene>
<comment type="caution">
    <text evidence="1">The sequence shown here is derived from an EMBL/GenBank/DDBJ whole genome shotgun (WGS) entry which is preliminary data.</text>
</comment>
<organism evidence="1 2">
    <name type="scientific">Flaviaesturariibacter flavus</name>
    <dbReference type="NCBI Taxonomy" id="2502780"/>
    <lineage>
        <taxon>Bacteria</taxon>
        <taxon>Pseudomonadati</taxon>
        <taxon>Bacteroidota</taxon>
        <taxon>Chitinophagia</taxon>
        <taxon>Chitinophagales</taxon>
        <taxon>Chitinophagaceae</taxon>
        <taxon>Flaviaestuariibacter</taxon>
    </lineage>
</organism>
<dbReference type="OrthoDB" id="10002947at2"/>
<dbReference type="Proteomes" id="UP000295334">
    <property type="component" value="Unassembled WGS sequence"/>
</dbReference>